<protein>
    <submittedName>
        <fullName evidence="1">Uncharacterized protein</fullName>
    </submittedName>
</protein>
<accession>A0A2H0A838</accession>
<evidence type="ECO:0000313" key="1">
    <source>
        <dbReference type="EMBL" id="PIP40648.1"/>
    </source>
</evidence>
<reference evidence="1 2" key="1">
    <citation type="submission" date="2017-09" db="EMBL/GenBank/DDBJ databases">
        <title>Depth-based differentiation of microbial function through sediment-hosted aquifers and enrichment of novel symbionts in the deep terrestrial subsurface.</title>
        <authorList>
            <person name="Probst A.J."/>
            <person name="Ladd B."/>
            <person name="Jarett J.K."/>
            <person name="Geller-Mcgrath D.E."/>
            <person name="Sieber C.M."/>
            <person name="Emerson J.B."/>
            <person name="Anantharaman K."/>
            <person name="Thomas B.C."/>
            <person name="Malmstrom R."/>
            <person name="Stieglmeier M."/>
            <person name="Klingl A."/>
            <person name="Woyke T."/>
            <person name="Ryan C.M."/>
            <person name="Banfield J.F."/>
        </authorList>
    </citation>
    <scope>NUCLEOTIDE SEQUENCE [LARGE SCALE GENOMIC DNA]</scope>
    <source>
        <strain evidence="1">CG23_combo_of_CG06-09_8_20_14_all_40_23</strain>
    </source>
</reference>
<dbReference type="AlphaFoldDB" id="A0A2H0A838"/>
<dbReference type="EMBL" id="PCSH01000107">
    <property type="protein sequence ID" value="PIP40648.1"/>
    <property type="molecule type" value="Genomic_DNA"/>
</dbReference>
<proteinExistence type="predicted"/>
<organism evidence="1 2">
    <name type="scientific">Candidatus Desantisbacteria bacterium CG23_combo_of_CG06-09_8_20_14_all_40_23</name>
    <dbReference type="NCBI Taxonomy" id="1974550"/>
    <lineage>
        <taxon>Bacteria</taxon>
        <taxon>Candidatus Desantisiibacteriota</taxon>
    </lineage>
</organism>
<name>A0A2H0A838_9BACT</name>
<comment type="caution">
    <text evidence="1">The sequence shown here is derived from an EMBL/GenBank/DDBJ whole genome shotgun (WGS) entry which is preliminary data.</text>
</comment>
<dbReference type="Proteomes" id="UP000231067">
    <property type="component" value="Unassembled WGS sequence"/>
</dbReference>
<sequence length="470" mass="54170">MNIKKLLYVLMGILISLFFDINAKGETSISECREVSSIIEEFNNKGLIDKRLIEIIKTREEFSKVEWARIVDVLVQTFNYTKATKEDLSLLGKLVDEVKYELLLINVQKLEDEIRGIRNRPELAGKLQFTFDSYGGELPFEKEEFGKIPSPSRINIKQKIDLYLRTSPTQLLSLFIKLQKTGYWGARYSPEIPQTGGSLYIDDVYFKTSTIIGDIKGGRIRFSFGHIGLLISNEFLPASPLEGFEFVSKEIKKIKIINVIGRITSDYYPNSLVVAGQDNFVGARLSTIFKGSQVGINYLNTGLGKEKGYSIDLLTSILKSNIFGEYVRFKISPDTIGVETIEYTDSYILGAKIFNFKNTNCEIRYGNIDKYFWPIYSSLYYSEVGAKTNFKNDAKGYEFSLSHKFKWMPLEIEQFSLQEKTTHKKEYISVFRCKKDLLGINFNLEYNRFSDNKIWDKKYDQLQLITTINF</sequence>
<evidence type="ECO:0000313" key="2">
    <source>
        <dbReference type="Proteomes" id="UP000231067"/>
    </source>
</evidence>
<gene>
    <name evidence="1" type="ORF">COX18_06025</name>
</gene>